<evidence type="ECO:0000313" key="2">
    <source>
        <dbReference type="Proteomes" id="UP000529795"/>
    </source>
</evidence>
<dbReference type="RefSeq" id="WP_183983555.1">
    <property type="nucleotide sequence ID" value="NZ_JACIEV010000004.1"/>
</dbReference>
<dbReference type="AlphaFoldDB" id="A0A840FBU4"/>
<keyword evidence="2" id="KW-1185">Reference proteome</keyword>
<dbReference type="Proteomes" id="UP000529795">
    <property type="component" value="Unassembled WGS sequence"/>
</dbReference>
<reference evidence="1 2" key="1">
    <citation type="submission" date="2020-08" db="EMBL/GenBank/DDBJ databases">
        <title>Genomic Encyclopedia of Type Strains, Phase IV (KMG-IV): sequencing the most valuable type-strain genomes for metagenomic binning, comparative biology and taxonomic classification.</title>
        <authorList>
            <person name="Goeker M."/>
        </authorList>
    </citation>
    <scope>NUCLEOTIDE SEQUENCE [LARGE SCALE GENOMIC DNA]</scope>
    <source>
        <strain evidence="1 2">YC6723</strain>
    </source>
</reference>
<gene>
    <name evidence="1" type="ORF">GGQ80_001612</name>
</gene>
<name>A0A840FBU4_9SPHN</name>
<accession>A0A840FBU4</accession>
<sequence length="146" mass="15505">MIHPAIPVTLLALLAPTAAGRGDSSLDGVSFAQLTIRQRIIVRVPVSRAPPPKPIRWKEKKGPKCVAIGSMAGALVSEKSAVDLVMTGGKRIRAKLDDDCRPLDFYSGFYLKPSADGMACAGRDSIRVRSGASCGIDGFKNLVARD</sequence>
<protein>
    <submittedName>
        <fullName evidence="1">Uncharacterized protein</fullName>
    </submittedName>
</protein>
<organism evidence="1 2">
    <name type="scientific">Sphingomonas jinjuensis</name>
    <dbReference type="NCBI Taxonomy" id="535907"/>
    <lineage>
        <taxon>Bacteria</taxon>
        <taxon>Pseudomonadati</taxon>
        <taxon>Pseudomonadota</taxon>
        <taxon>Alphaproteobacteria</taxon>
        <taxon>Sphingomonadales</taxon>
        <taxon>Sphingomonadaceae</taxon>
        <taxon>Sphingomonas</taxon>
    </lineage>
</organism>
<comment type="caution">
    <text evidence="1">The sequence shown here is derived from an EMBL/GenBank/DDBJ whole genome shotgun (WGS) entry which is preliminary data.</text>
</comment>
<proteinExistence type="predicted"/>
<evidence type="ECO:0000313" key="1">
    <source>
        <dbReference type="EMBL" id="MBB4153706.1"/>
    </source>
</evidence>
<dbReference type="EMBL" id="JACIEV010000004">
    <property type="protein sequence ID" value="MBB4153706.1"/>
    <property type="molecule type" value="Genomic_DNA"/>
</dbReference>